<evidence type="ECO:0000256" key="1">
    <source>
        <dbReference type="SAM" id="MobiDB-lite"/>
    </source>
</evidence>
<name>A0A9P6WVJ8_RHIOR</name>
<dbReference type="EMBL" id="JAANQT010005206">
    <property type="protein sequence ID" value="KAG1295478.1"/>
    <property type="molecule type" value="Genomic_DNA"/>
</dbReference>
<reference evidence="2" key="1">
    <citation type="journal article" date="2020" name="Microb. Genom.">
        <title>Genetic diversity of clinical and environmental Mucorales isolates obtained from an investigation of mucormycosis cases among solid organ transplant recipients.</title>
        <authorList>
            <person name="Nguyen M.H."/>
            <person name="Kaul D."/>
            <person name="Muto C."/>
            <person name="Cheng S.J."/>
            <person name="Richter R.A."/>
            <person name="Bruno V.M."/>
            <person name="Liu G."/>
            <person name="Beyhan S."/>
            <person name="Sundermann A.J."/>
            <person name="Mounaud S."/>
            <person name="Pasculle A.W."/>
            <person name="Nierman W.C."/>
            <person name="Driscoll E."/>
            <person name="Cumbie R."/>
            <person name="Clancy C.J."/>
            <person name="Dupont C.L."/>
        </authorList>
    </citation>
    <scope>NUCLEOTIDE SEQUENCE</scope>
    <source>
        <strain evidence="2">GL11</strain>
    </source>
</reference>
<comment type="caution">
    <text evidence="2">The sequence shown here is derived from an EMBL/GenBank/DDBJ whole genome shotgun (WGS) entry which is preliminary data.</text>
</comment>
<dbReference type="OrthoDB" id="2206543at2759"/>
<organism evidence="2 3">
    <name type="scientific">Rhizopus oryzae</name>
    <name type="common">Mucormycosis agent</name>
    <name type="synonym">Rhizopus arrhizus var. delemar</name>
    <dbReference type="NCBI Taxonomy" id="64495"/>
    <lineage>
        <taxon>Eukaryota</taxon>
        <taxon>Fungi</taxon>
        <taxon>Fungi incertae sedis</taxon>
        <taxon>Mucoromycota</taxon>
        <taxon>Mucoromycotina</taxon>
        <taxon>Mucoromycetes</taxon>
        <taxon>Mucorales</taxon>
        <taxon>Mucorineae</taxon>
        <taxon>Rhizopodaceae</taxon>
        <taxon>Rhizopus</taxon>
    </lineage>
</organism>
<proteinExistence type="predicted"/>
<evidence type="ECO:0000313" key="2">
    <source>
        <dbReference type="EMBL" id="KAG1295478.1"/>
    </source>
</evidence>
<dbReference type="Proteomes" id="UP000716291">
    <property type="component" value="Unassembled WGS sequence"/>
</dbReference>
<evidence type="ECO:0000313" key="3">
    <source>
        <dbReference type="Proteomes" id="UP000716291"/>
    </source>
</evidence>
<gene>
    <name evidence="2" type="ORF">G6F64_013316</name>
</gene>
<sequence>MRYYIYHPTHRVVALLVHNEYASTVINKLETAGIKQIIDFNPRNPAHLRDIKYQDLSDTDKQAKMVQIHKSHLLTALDRMRPTIRPAVARDFINKKWITTQNYMDLLKKPPSFPLQDTPVDTDMDDAPLPPPASPKAAQPVPTGDGEPDEQL</sequence>
<feature type="region of interest" description="Disordered" evidence="1">
    <location>
        <begin position="108"/>
        <end position="152"/>
    </location>
</feature>
<keyword evidence="3" id="KW-1185">Reference proteome</keyword>
<protein>
    <submittedName>
        <fullName evidence="2">Uncharacterized protein</fullName>
    </submittedName>
</protein>
<accession>A0A9P6WVJ8</accession>
<dbReference type="AlphaFoldDB" id="A0A9P6WVJ8"/>